<comment type="catalytic activity">
    <reaction evidence="1">
        <text>(R)-pantothenate + ATP = (R)-4'-phosphopantothenate + ADP + H(+)</text>
        <dbReference type="Rhea" id="RHEA:16373"/>
        <dbReference type="ChEBI" id="CHEBI:10986"/>
        <dbReference type="ChEBI" id="CHEBI:15378"/>
        <dbReference type="ChEBI" id="CHEBI:29032"/>
        <dbReference type="ChEBI" id="CHEBI:30616"/>
        <dbReference type="ChEBI" id="CHEBI:456216"/>
        <dbReference type="EC" id="2.7.1.33"/>
    </reaction>
</comment>
<keyword evidence="5" id="KW-0963">Cytoplasm</keyword>
<dbReference type="GO" id="GO:0005634">
    <property type="term" value="C:nucleus"/>
    <property type="evidence" value="ECO:0007669"/>
    <property type="project" value="TreeGrafter"/>
</dbReference>
<dbReference type="FunFam" id="3.30.420.40:FF:000025">
    <property type="entry name" value="pantothenate kinase 2, mitochondrial"/>
    <property type="match status" value="1"/>
</dbReference>
<protein>
    <recommendedName>
        <fullName evidence="4">pantothenate kinase</fullName>
        <ecNumber evidence="4">2.7.1.33</ecNumber>
    </recommendedName>
</protein>
<keyword evidence="8" id="KW-0418">Kinase</keyword>
<evidence type="ECO:0000256" key="5">
    <source>
        <dbReference type="ARBA" id="ARBA00022490"/>
    </source>
</evidence>
<evidence type="ECO:0000313" key="13">
    <source>
        <dbReference type="EMBL" id="KAG5181924.1"/>
    </source>
</evidence>
<dbReference type="PANTHER" id="PTHR12280">
    <property type="entry name" value="PANTOTHENATE KINASE"/>
    <property type="match status" value="1"/>
</dbReference>
<dbReference type="Pfam" id="PF03630">
    <property type="entry name" value="Fumble"/>
    <property type="match status" value="1"/>
</dbReference>
<dbReference type="GO" id="GO:0005524">
    <property type="term" value="F:ATP binding"/>
    <property type="evidence" value="ECO:0007669"/>
    <property type="project" value="UniProtKB-KW"/>
</dbReference>
<dbReference type="EMBL" id="JAFCMP010000279">
    <property type="protein sequence ID" value="KAG5181924.1"/>
    <property type="molecule type" value="Genomic_DNA"/>
</dbReference>
<evidence type="ECO:0000256" key="10">
    <source>
        <dbReference type="ARBA" id="ARBA00022993"/>
    </source>
</evidence>
<comment type="pathway">
    <text evidence="3">Cofactor biosynthesis; coenzyme A biosynthesis; CoA from (R)-pantothenate: step 1/5.</text>
</comment>
<dbReference type="Gene3D" id="3.30.420.40">
    <property type="match status" value="1"/>
</dbReference>
<keyword evidence="9" id="KW-0067">ATP-binding</keyword>
<dbReference type="AlphaFoldDB" id="A0A835Z2M7"/>
<comment type="similarity">
    <text evidence="11">Belongs to the type II pantothenate kinase family.</text>
</comment>
<evidence type="ECO:0000256" key="2">
    <source>
        <dbReference type="ARBA" id="ARBA00004496"/>
    </source>
</evidence>
<reference evidence="13" key="1">
    <citation type="submission" date="2021-02" db="EMBL/GenBank/DDBJ databases">
        <title>First Annotated Genome of the Yellow-green Alga Tribonema minus.</title>
        <authorList>
            <person name="Mahan K.M."/>
        </authorList>
    </citation>
    <scope>NUCLEOTIDE SEQUENCE</scope>
    <source>
        <strain evidence="13">UTEX B ZZ1240</strain>
    </source>
</reference>
<evidence type="ECO:0000256" key="7">
    <source>
        <dbReference type="ARBA" id="ARBA00022741"/>
    </source>
</evidence>
<comment type="caution">
    <text evidence="13">The sequence shown here is derived from an EMBL/GenBank/DDBJ whole genome shotgun (WGS) entry which is preliminary data.</text>
</comment>
<keyword evidence="7" id="KW-0547">Nucleotide-binding</keyword>
<feature type="compositionally biased region" description="Low complexity" evidence="12">
    <location>
        <begin position="30"/>
        <end position="40"/>
    </location>
</feature>
<accession>A0A835Z2M7</accession>
<keyword evidence="6" id="KW-0808">Transferase</keyword>
<gene>
    <name evidence="13" type="ORF">JKP88DRAFT_199619</name>
</gene>
<dbReference type="Proteomes" id="UP000664859">
    <property type="component" value="Unassembled WGS sequence"/>
</dbReference>
<dbReference type="PANTHER" id="PTHR12280:SF30">
    <property type="entry name" value="FUMBLE"/>
    <property type="match status" value="1"/>
</dbReference>
<dbReference type="Gene3D" id="6.10.10.60">
    <property type="match status" value="1"/>
</dbReference>
<dbReference type="CDD" id="cd24122">
    <property type="entry name" value="ASKHA_NBD_PanK-II_Pank1-like"/>
    <property type="match status" value="1"/>
</dbReference>
<evidence type="ECO:0000256" key="4">
    <source>
        <dbReference type="ARBA" id="ARBA00012102"/>
    </source>
</evidence>
<evidence type="ECO:0000313" key="14">
    <source>
        <dbReference type="Proteomes" id="UP000664859"/>
    </source>
</evidence>
<evidence type="ECO:0000256" key="3">
    <source>
        <dbReference type="ARBA" id="ARBA00005225"/>
    </source>
</evidence>
<sequence>MGALLYVVRRRRRAREKARLASGEASAANKASRSQAATQRATASAAKTAASVYGSSSGQRASVLRQSSSFNLGKSNVDIGGVLGMDIGGTLAKLVYFEKKEPPGGMVRTCSRDPLVTMKRNLSLGDLNTREQKEALMQFYTFMDTQEQFGKAGVRDEHLAYYSHELGGQLHFFRFETRLMDQAIELISSSTIHNSIKALGCTGGGAYKFEDFFQKRMGIRMLQMDEMASLVRGLQFCIANIPGECYAFEPEPVKGTGANGKGEEEPMASEQDTFRNMRMRHMSELREKVDYSHKVHRSRTELLQSYPALVVSIGSGVSILKVDGPAKFERVSGSSIGGGTYWGLCRLLTGATDYDDSLDLADQGESDRVDMLVGDIYGHGYNKFQLSSNTLASSFGKLVTKEDPREGVTNEDVSKALIVMVTMNIGQVAYLNAKLYDTRRIYFVGNFLRHNNISAQRLAYAIAYWSGGEMEALFFEHEGYLGALGAFLSSGYEDPDGSSDEES</sequence>
<evidence type="ECO:0000256" key="8">
    <source>
        <dbReference type="ARBA" id="ARBA00022777"/>
    </source>
</evidence>
<dbReference type="GO" id="GO:0004594">
    <property type="term" value="F:pantothenate kinase activity"/>
    <property type="evidence" value="ECO:0007669"/>
    <property type="project" value="UniProtKB-EC"/>
</dbReference>
<dbReference type="Gene3D" id="3.30.420.510">
    <property type="match status" value="1"/>
</dbReference>
<keyword evidence="10" id="KW-0173">Coenzyme A biosynthesis</keyword>
<evidence type="ECO:0000256" key="6">
    <source>
        <dbReference type="ARBA" id="ARBA00022679"/>
    </source>
</evidence>
<proteinExistence type="inferred from homology"/>
<dbReference type="GO" id="GO:0005829">
    <property type="term" value="C:cytosol"/>
    <property type="evidence" value="ECO:0007669"/>
    <property type="project" value="TreeGrafter"/>
</dbReference>
<dbReference type="InterPro" id="IPR004567">
    <property type="entry name" value="Type_II_PanK"/>
</dbReference>
<dbReference type="InterPro" id="IPR043129">
    <property type="entry name" value="ATPase_NBD"/>
</dbReference>
<evidence type="ECO:0000256" key="11">
    <source>
        <dbReference type="ARBA" id="ARBA00060870"/>
    </source>
</evidence>
<comment type="subcellular location">
    <subcellularLocation>
        <location evidence="2">Cytoplasm</location>
    </subcellularLocation>
</comment>
<dbReference type="GO" id="GO:0015937">
    <property type="term" value="P:coenzyme A biosynthetic process"/>
    <property type="evidence" value="ECO:0007669"/>
    <property type="project" value="UniProtKB-KW"/>
</dbReference>
<evidence type="ECO:0000256" key="9">
    <source>
        <dbReference type="ARBA" id="ARBA00022840"/>
    </source>
</evidence>
<name>A0A835Z2M7_9STRA</name>
<keyword evidence="14" id="KW-1185">Reference proteome</keyword>
<evidence type="ECO:0000256" key="1">
    <source>
        <dbReference type="ARBA" id="ARBA00001206"/>
    </source>
</evidence>
<feature type="region of interest" description="Disordered" evidence="12">
    <location>
        <begin position="18"/>
        <end position="40"/>
    </location>
</feature>
<dbReference type="OrthoDB" id="275583at2759"/>
<organism evidence="13 14">
    <name type="scientific">Tribonema minus</name>
    <dbReference type="NCBI Taxonomy" id="303371"/>
    <lineage>
        <taxon>Eukaryota</taxon>
        <taxon>Sar</taxon>
        <taxon>Stramenopiles</taxon>
        <taxon>Ochrophyta</taxon>
        <taxon>PX clade</taxon>
        <taxon>Xanthophyceae</taxon>
        <taxon>Tribonematales</taxon>
        <taxon>Tribonemataceae</taxon>
        <taxon>Tribonema</taxon>
    </lineage>
</organism>
<evidence type="ECO:0000256" key="12">
    <source>
        <dbReference type="SAM" id="MobiDB-lite"/>
    </source>
</evidence>
<dbReference type="EC" id="2.7.1.33" evidence="4"/>
<dbReference type="SUPFAM" id="SSF53067">
    <property type="entry name" value="Actin-like ATPase domain"/>
    <property type="match status" value="2"/>
</dbReference>